<proteinExistence type="predicted"/>
<name>A0A1Z4KI73_ANAVA</name>
<gene>
    <name evidence="1" type="ORF">NIES23_14350</name>
</gene>
<reference evidence="1 2" key="1">
    <citation type="submission" date="2017-06" db="EMBL/GenBank/DDBJ databases">
        <title>Genome sequencing of cyanobaciteial culture collection at National Institute for Environmental Studies (NIES).</title>
        <authorList>
            <person name="Hirose Y."/>
            <person name="Shimura Y."/>
            <person name="Fujisawa T."/>
            <person name="Nakamura Y."/>
            <person name="Kawachi M."/>
        </authorList>
    </citation>
    <scope>NUCLEOTIDE SEQUENCE [LARGE SCALE GENOMIC DNA]</scope>
    <source>
        <strain evidence="1 2">NIES-23</strain>
    </source>
</reference>
<protein>
    <submittedName>
        <fullName evidence="1">Uncharacterized protein</fullName>
    </submittedName>
</protein>
<sequence>MLDSMFKKLPFALVAATVLVVSIDHPSTTLAGTCASKCGSRPLQFTPGQRIRLEIINKTSNLVELERVQGAPPIHLQPQQKLQFPQQEDSQPNLSLVFWDETGAPLQAVVSKPNFGTLRVEFHPTWRYPGNGLQPTEGHRSLYILNDGRINVF</sequence>
<organism evidence="1 2">
    <name type="scientific">Trichormus variabilis NIES-23</name>
    <dbReference type="NCBI Taxonomy" id="1973479"/>
    <lineage>
        <taxon>Bacteria</taxon>
        <taxon>Bacillati</taxon>
        <taxon>Cyanobacteriota</taxon>
        <taxon>Cyanophyceae</taxon>
        <taxon>Nostocales</taxon>
        <taxon>Nostocaceae</taxon>
        <taxon>Trichormus</taxon>
    </lineage>
</organism>
<evidence type="ECO:0000313" key="1">
    <source>
        <dbReference type="EMBL" id="BAY68647.1"/>
    </source>
</evidence>
<evidence type="ECO:0000313" key="2">
    <source>
        <dbReference type="Proteomes" id="UP000217507"/>
    </source>
</evidence>
<dbReference type="EMBL" id="AP018216">
    <property type="protein sequence ID" value="BAY68647.1"/>
    <property type="molecule type" value="Genomic_DNA"/>
</dbReference>
<accession>A0A1Z4KI73</accession>
<dbReference type="AlphaFoldDB" id="A0A1Z4KI73"/>
<dbReference type="Proteomes" id="UP000217507">
    <property type="component" value="Chromosome"/>
</dbReference>